<proteinExistence type="predicted"/>
<feature type="region of interest" description="Disordered" evidence="5">
    <location>
        <begin position="1"/>
        <end position="22"/>
    </location>
</feature>
<evidence type="ECO:0000256" key="4">
    <source>
        <dbReference type="ARBA" id="ARBA00023136"/>
    </source>
</evidence>
<dbReference type="Gene3D" id="1.20.1250.20">
    <property type="entry name" value="MFS general substrate transporter like domains"/>
    <property type="match status" value="1"/>
</dbReference>
<dbReference type="InterPro" id="IPR036259">
    <property type="entry name" value="MFS_trans_sf"/>
</dbReference>
<feature type="region of interest" description="Disordered" evidence="5">
    <location>
        <begin position="678"/>
        <end position="706"/>
    </location>
</feature>
<feature type="transmembrane region" description="Helical" evidence="6">
    <location>
        <begin position="420"/>
        <end position="438"/>
    </location>
</feature>
<organism evidence="7 8">
    <name type="scientific">Chrysodeixis includens</name>
    <name type="common">Soybean looper</name>
    <name type="synonym">Pseudoplusia includens</name>
    <dbReference type="NCBI Taxonomy" id="689277"/>
    <lineage>
        <taxon>Eukaryota</taxon>
        <taxon>Metazoa</taxon>
        <taxon>Ecdysozoa</taxon>
        <taxon>Arthropoda</taxon>
        <taxon>Hexapoda</taxon>
        <taxon>Insecta</taxon>
        <taxon>Pterygota</taxon>
        <taxon>Neoptera</taxon>
        <taxon>Endopterygota</taxon>
        <taxon>Lepidoptera</taxon>
        <taxon>Glossata</taxon>
        <taxon>Ditrysia</taxon>
        <taxon>Noctuoidea</taxon>
        <taxon>Noctuidae</taxon>
        <taxon>Plusiinae</taxon>
        <taxon>Chrysodeixis</taxon>
    </lineage>
</organism>
<dbReference type="GO" id="GO:0022857">
    <property type="term" value="F:transmembrane transporter activity"/>
    <property type="evidence" value="ECO:0007669"/>
    <property type="project" value="InterPro"/>
</dbReference>
<feature type="region of interest" description="Disordered" evidence="5">
    <location>
        <begin position="559"/>
        <end position="593"/>
    </location>
</feature>
<sequence length="866" mass="96411">MIRKSGSDDERPGKSRGTSKFVRSTNECAVPECEGWNAKYHNPVATALLPAATCVRYAPLPSPEDPCRRDAYHSNKTIDDAANKAACAYRTVAVTANLSLSTIVTKRATRIFREAVLRSCEASICCQLQRIWARRKPGGFSGYVGTQPMFHTPKKCGSDSVQPGVPRVDAHDGGHGAEHCAPLRPDTHRIRLRHACALCRYGRLTALCLFTGFIGTMGIVKSFSVNYPMYLVMEFTEAVLGYGFDAAAYVLKGKFDVRSYCIVVELAHPTLRGIFAVATGAAYGVGGVLFGGIAYLIPHWRNLLRTVYAMALLIPSYYWLLDESPRWLHAKGHTERAEAIIRKAARWNKVVISEELFRNLHTRSANVASAQNRTRSAWHQLVRSRVLMLRFLVMAWCWACTTFVYYGLTLNSVSLSGNKHVNFCLNMFMEFCACVLIMMSVDRFGRKLSIFYSFILSGVACVSSFLVANASALLVLFLIGKLAISFAYNSLYVFTVELWPTETRSSALSACSLVGRLGSALATQSPLLSMKTQVTLYGVCSLSAALMVKLTPETKTARLPHGVRDAEVLRSQNPTEPAPPPPRRSDNGDWLRRHGVPVKYRPYRSDYRRSDNPLGATLNIYVPLSRSLGSNIQGRVSHSEPGSYIEPPPNLENATLLNRANMSEREPLRLRLSPANLAGDDRKMQDRPLRHCDRPPINRRARGRKPQSLRATAARAILLVARRSRGTRKQSRSLRALWARHRGGRGSKSLREFLALLAKIALVLLRSLLSGATRTQTTANPEREALFNERFFIDVESVFTSAYIEARGSTAHVVFPFIQYSRLPQDYCRKLFMVVGGGQIGLFYLLLVGQVSGGQMKPPVRFPRFL</sequence>
<feature type="transmembrane region" description="Helical" evidence="6">
    <location>
        <begin position="831"/>
        <end position="851"/>
    </location>
</feature>
<name>A0A9N8KXR9_CHRIL</name>
<feature type="compositionally biased region" description="Basic residues" evidence="5">
    <location>
        <begin position="697"/>
        <end position="706"/>
    </location>
</feature>
<accession>A0A9N8KXR9</accession>
<gene>
    <name evidence="7" type="ORF">CINC_LOCUS3256</name>
</gene>
<comment type="subcellular location">
    <subcellularLocation>
        <location evidence="1">Membrane</location>
        <topology evidence="1">Multi-pass membrane protein</topology>
    </subcellularLocation>
</comment>
<protein>
    <submittedName>
        <fullName evidence="7">Uncharacterized protein</fullName>
    </submittedName>
</protein>
<feature type="compositionally biased region" description="Basic and acidic residues" evidence="5">
    <location>
        <begin position="583"/>
        <end position="592"/>
    </location>
</feature>
<dbReference type="Pfam" id="PF00083">
    <property type="entry name" value="Sugar_tr"/>
    <property type="match status" value="1"/>
</dbReference>
<feature type="transmembrane region" description="Helical" evidence="6">
    <location>
        <begin position="229"/>
        <end position="251"/>
    </location>
</feature>
<dbReference type="GO" id="GO:0016020">
    <property type="term" value="C:membrane"/>
    <property type="evidence" value="ECO:0007669"/>
    <property type="project" value="UniProtKB-SubCell"/>
</dbReference>
<feature type="transmembrane region" description="Helical" evidence="6">
    <location>
        <begin position="201"/>
        <end position="223"/>
    </location>
</feature>
<evidence type="ECO:0000256" key="1">
    <source>
        <dbReference type="ARBA" id="ARBA00004141"/>
    </source>
</evidence>
<dbReference type="AlphaFoldDB" id="A0A9N8KXR9"/>
<feature type="transmembrane region" description="Helical" evidence="6">
    <location>
        <begin position="271"/>
        <end position="297"/>
    </location>
</feature>
<feature type="transmembrane region" description="Helical" evidence="6">
    <location>
        <begin position="303"/>
        <end position="321"/>
    </location>
</feature>
<feature type="compositionally biased region" description="Basic and acidic residues" evidence="5">
    <location>
        <begin position="1"/>
        <end position="13"/>
    </location>
</feature>
<keyword evidence="8" id="KW-1185">Reference proteome</keyword>
<dbReference type="InterPro" id="IPR005828">
    <property type="entry name" value="MFS_sugar_transport-like"/>
</dbReference>
<keyword evidence="2 6" id="KW-0812">Transmembrane</keyword>
<dbReference type="SUPFAM" id="SSF103473">
    <property type="entry name" value="MFS general substrate transporter"/>
    <property type="match status" value="1"/>
</dbReference>
<evidence type="ECO:0000256" key="3">
    <source>
        <dbReference type="ARBA" id="ARBA00022989"/>
    </source>
</evidence>
<feature type="transmembrane region" description="Helical" evidence="6">
    <location>
        <begin position="387"/>
        <end position="408"/>
    </location>
</feature>
<keyword evidence="4 6" id="KW-0472">Membrane</keyword>
<dbReference type="OrthoDB" id="2261376at2759"/>
<feature type="transmembrane region" description="Helical" evidence="6">
    <location>
        <begin position="474"/>
        <end position="494"/>
    </location>
</feature>
<evidence type="ECO:0000256" key="5">
    <source>
        <dbReference type="SAM" id="MobiDB-lite"/>
    </source>
</evidence>
<feature type="compositionally biased region" description="Basic and acidic residues" evidence="5">
    <location>
        <begin position="679"/>
        <end position="696"/>
    </location>
</feature>
<evidence type="ECO:0000256" key="2">
    <source>
        <dbReference type="ARBA" id="ARBA00022692"/>
    </source>
</evidence>
<dbReference type="PANTHER" id="PTHR24064">
    <property type="entry name" value="SOLUTE CARRIER FAMILY 22 MEMBER"/>
    <property type="match status" value="1"/>
</dbReference>
<dbReference type="Proteomes" id="UP001154114">
    <property type="component" value="Chromosome 15"/>
</dbReference>
<keyword evidence="3 6" id="KW-1133">Transmembrane helix</keyword>
<feature type="transmembrane region" description="Helical" evidence="6">
    <location>
        <begin position="450"/>
        <end position="468"/>
    </location>
</feature>
<reference evidence="7" key="1">
    <citation type="submission" date="2021-12" db="EMBL/GenBank/DDBJ databases">
        <authorList>
            <person name="King R."/>
        </authorList>
    </citation>
    <scope>NUCLEOTIDE SEQUENCE</scope>
</reference>
<evidence type="ECO:0000313" key="8">
    <source>
        <dbReference type="Proteomes" id="UP001154114"/>
    </source>
</evidence>
<evidence type="ECO:0000313" key="7">
    <source>
        <dbReference type="EMBL" id="CAD0201586.1"/>
    </source>
</evidence>
<evidence type="ECO:0000256" key="6">
    <source>
        <dbReference type="SAM" id="Phobius"/>
    </source>
</evidence>
<dbReference type="EMBL" id="LR824018">
    <property type="protein sequence ID" value="CAD0201586.1"/>
    <property type="molecule type" value="Genomic_DNA"/>
</dbReference>